<dbReference type="EMBL" id="CP026258">
    <property type="protein sequence ID" value="AWP15334.1"/>
    <property type="molecule type" value="Genomic_DNA"/>
</dbReference>
<dbReference type="PROSITE" id="PS50004">
    <property type="entry name" value="C2"/>
    <property type="match status" value="1"/>
</dbReference>
<evidence type="ECO:0000259" key="1">
    <source>
        <dbReference type="PROSITE" id="PS50004"/>
    </source>
</evidence>
<dbReference type="Pfam" id="PF00168">
    <property type="entry name" value="C2"/>
    <property type="match status" value="1"/>
</dbReference>
<dbReference type="Proteomes" id="UP000246464">
    <property type="component" value="Chromosome 16"/>
</dbReference>
<feature type="domain" description="C2" evidence="1">
    <location>
        <begin position="31"/>
        <end position="164"/>
    </location>
</feature>
<accession>A0A2U9CFG1</accession>
<dbReference type="AlphaFoldDB" id="A0A2U9CFG1"/>
<protein>
    <submittedName>
        <fullName evidence="2">Putative regulator of G-protein signaling 3</fullName>
    </submittedName>
</protein>
<proteinExistence type="predicted"/>
<dbReference type="PANTHER" id="PTHR46848">
    <property type="entry name" value="REGULATOR OF G-PROTEIN SIGNALING 3"/>
    <property type="match status" value="1"/>
</dbReference>
<keyword evidence="3" id="KW-1185">Reference proteome</keyword>
<dbReference type="InterPro" id="IPR035892">
    <property type="entry name" value="C2_domain_sf"/>
</dbReference>
<dbReference type="SMART" id="SM00239">
    <property type="entry name" value="C2"/>
    <property type="match status" value="1"/>
</dbReference>
<evidence type="ECO:0000313" key="3">
    <source>
        <dbReference type="Proteomes" id="UP000246464"/>
    </source>
</evidence>
<dbReference type="GO" id="GO:0005634">
    <property type="term" value="C:nucleus"/>
    <property type="evidence" value="ECO:0007669"/>
    <property type="project" value="TreeGrafter"/>
</dbReference>
<dbReference type="GO" id="GO:0005886">
    <property type="term" value="C:plasma membrane"/>
    <property type="evidence" value="ECO:0007669"/>
    <property type="project" value="TreeGrafter"/>
</dbReference>
<name>A0A2U9CFG1_SCOMX</name>
<dbReference type="SUPFAM" id="SSF49562">
    <property type="entry name" value="C2 domain (Calcium/lipid-binding domain, CaLB)"/>
    <property type="match status" value="1"/>
</dbReference>
<gene>
    <name evidence="2" type="ORF">SMAX5B_003725</name>
</gene>
<dbReference type="PANTHER" id="PTHR46848:SF1">
    <property type="entry name" value="REGULATOR OF G-PROTEIN SIGNALING 3"/>
    <property type="match status" value="1"/>
</dbReference>
<dbReference type="Gene3D" id="2.60.40.150">
    <property type="entry name" value="C2 domain"/>
    <property type="match status" value="1"/>
</dbReference>
<organism evidence="2 3">
    <name type="scientific">Scophthalmus maximus</name>
    <name type="common">Turbot</name>
    <name type="synonym">Psetta maxima</name>
    <dbReference type="NCBI Taxonomy" id="52904"/>
    <lineage>
        <taxon>Eukaryota</taxon>
        <taxon>Metazoa</taxon>
        <taxon>Chordata</taxon>
        <taxon>Craniata</taxon>
        <taxon>Vertebrata</taxon>
        <taxon>Euteleostomi</taxon>
        <taxon>Actinopterygii</taxon>
        <taxon>Neopterygii</taxon>
        <taxon>Teleostei</taxon>
        <taxon>Neoteleostei</taxon>
        <taxon>Acanthomorphata</taxon>
        <taxon>Carangaria</taxon>
        <taxon>Pleuronectiformes</taxon>
        <taxon>Pleuronectoidei</taxon>
        <taxon>Scophthalmidae</taxon>
        <taxon>Scophthalmus</taxon>
    </lineage>
</organism>
<dbReference type="InterPro" id="IPR000008">
    <property type="entry name" value="C2_dom"/>
</dbReference>
<reference evidence="2 3" key="1">
    <citation type="submission" date="2017-12" db="EMBL/GenBank/DDBJ databases">
        <title>Integrating genomic resources of turbot (Scophthalmus maximus) in depth evaluation of genetic and physical mapping variation across individuals.</title>
        <authorList>
            <person name="Martinez P."/>
        </authorList>
    </citation>
    <scope>NUCLEOTIDE SEQUENCE [LARGE SCALE GENOMIC DNA]</scope>
</reference>
<evidence type="ECO:0000313" key="2">
    <source>
        <dbReference type="EMBL" id="AWP15334.1"/>
    </source>
</evidence>
<sequence>MPLERYLPSFPLGERLRETISAAAPSRMTSLRAYLRKPPAISPQTSSFLLSTHVLEARNMLEECQGPCDSYVKVGMSPDSDPTDRQKTQMVPHCRNPIFLQTFHLYVFRQFFYIHVVSEVDLHKRLLVTMWNSDITTRMSALLGCMSFGVRSLMDADKEVQGWFYLLGEELGRNKHLKVPQHNHHTTD</sequence>